<dbReference type="Proteomes" id="UP001597156">
    <property type="component" value="Unassembled WGS sequence"/>
</dbReference>
<protein>
    <submittedName>
        <fullName evidence="3">Type II toxin-antitoxin system PemK/MazF family toxin</fullName>
    </submittedName>
</protein>
<dbReference type="Pfam" id="PF02452">
    <property type="entry name" value="PemK_toxin"/>
    <property type="match status" value="1"/>
</dbReference>
<comment type="similarity">
    <text evidence="1">Belongs to the PemK/MazF family.</text>
</comment>
<evidence type="ECO:0000256" key="2">
    <source>
        <dbReference type="ARBA" id="ARBA00022649"/>
    </source>
</evidence>
<gene>
    <name evidence="3" type="ORF">ACFQ22_02940</name>
</gene>
<keyword evidence="4" id="KW-1185">Reference proteome</keyword>
<reference evidence="4" key="1">
    <citation type="journal article" date="2019" name="Int. J. Syst. Evol. Microbiol.">
        <title>The Global Catalogue of Microorganisms (GCM) 10K type strain sequencing project: providing services to taxonomists for standard genome sequencing and annotation.</title>
        <authorList>
            <consortium name="The Broad Institute Genomics Platform"/>
            <consortium name="The Broad Institute Genome Sequencing Center for Infectious Disease"/>
            <person name="Wu L."/>
            <person name="Ma J."/>
        </authorList>
    </citation>
    <scope>NUCLEOTIDE SEQUENCE [LARGE SCALE GENOMIC DNA]</scope>
    <source>
        <strain evidence="4">CCUG 71848</strain>
    </source>
</reference>
<dbReference type="Gene3D" id="2.30.30.110">
    <property type="match status" value="1"/>
</dbReference>
<dbReference type="PANTHER" id="PTHR33988:SF3">
    <property type="entry name" value="ENDORIBONUCLEASE TOXIN CHPB-RELATED"/>
    <property type="match status" value="1"/>
</dbReference>
<name>A0ABW3PMA8_9LACO</name>
<dbReference type="RefSeq" id="WP_121978907.1">
    <property type="nucleotide sequence ID" value="NZ_JBHTLH010000008.1"/>
</dbReference>
<dbReference type="SUPFAM" id="SSF50118">
    <property type="entry name" value="Cell growth inhibitor/plasmid maintenance toxic component"/>
    <property type="match status" value="1"/>
</dbReference>
<dbReference type="InterPro" id="IPR003477">
    <property type="entry name" value="PemK-like"/>
</dbReference>
<evidence type="ECO:0000256" key="1">
    <source>
        <dbReference type="ARBA" id="ARBA00007521"/>
    </source>
</evidence>
<evidence type="ECO:0000313" key="3">
    <source>
        <dbReference type="EMBL" id="MFD1124321.1"/>
    </source>
</evidence>
<organism evidence="3 4">
    <name type="scientific">Lentilactobacillus raoultii</name>
    <dbReference type="NCBI Taxonomy" id="1987503"/>
    <lineage>
        <taxon>Bacteria</taxon>
        <taxon>Bacillati</taxon>
        <taxon>Bacillota</taxon>
        <taxon>Bacilli</taxon>
        <taxon>Lactobacillales</taxon>
        <taxon>Lactobacillaceae</taxon>
        <taxon>Lentilactobacillus</taxon>
    </lineage>
</organism>
<keyword evidence="2" id="KW-1277">Toxin-antitoxin system</keyword>
<dbReference type="InterPro" id="IPR011067">
    <property type="entry name" value="Plasmid_toxin/cell-grow_inhib"/>
</dbReference>
<proteinExistence type="inferred from homology"/>
<dbReference type="EMBL" id="JBHTLH010000008">
    <property type="protein sequence ID" value="MFD1124321.1"/>
    <property type="molecule type" value="Genomic_DNA"/>
</dbReference>
<accession>A0ABW3PMA8</accession>
<sequence>MTYSPKQKDMVWIDFNPQRGREIKKRRPVIILSSNEYNKTTGFVIVSPITSTTRNLPGYMTLNNYEIHGQVVAAQVYSLDASENAHREISFVEKMRDEDFYRIAQIIYYNFGFEF</sequence>
<evidence type="ECO:0000313" key="4">
    <source>
        <dbReference type="Proteomes" id="UP001597156"/>
    </source>
</evidence>
<comment type="caution">
    <text evidence="3">The sequence shown here is derived from an EMBL/GenBank/DDBJ whole genome shotgun (WGS) entry which is preliminary data.</text>
</comment>
<dbReference type="PANTHER" id="PTHR33988">
    <property type="entry name" value="ENDORIBONUCLEASE MAZF-RELATED"/>
    <property type="match status" value="1"/>
</dbReference>